<comment type="caution">
    <text evidence="1">The sequence shown here is derived from an EMBL/GenBank/DDBJ whole genome shotgun (WGS) entry which is preliminary data.</text>
</comment>
<proteinExistence type="predicted"/>
<gene>
    <name evidence="1" type="ORF">ABFZ84_09220</name>
</gene>
<organism evidence="1 2">
    <name type="scientific">Hyphococcus lacteus</name>
    <dbReference type="NCBI Taxonomy" id="3143536"/>
    <lineage>
        <taxon>Bacteria</taxon>
        <taxon>Pseudomonadati</taxon>
        <taxon>Pseudomonadota</taxon>
        <taxon>Alphaproteobacteria</taxon>
        <taxon>Parvularculales</taxon>
        <taxon>Parvularculaceae</taxon>
        <taxon>Hyphococcus</taxon>
    </lineage>
</organism>
<dbReference type="RefSeq" id="WP_369313710.1">
    <property type="nucleotide sequence ID" value="NZ_JBEHZE010000001.1"/>
</dbReference>
<evidence type="ECO:0000313" key="1">
    <source>
        <dbReference type="EMBL" id="MEX6633724.1"/>
    </source>
</evidence>
<sequence length="212" mass="22407">MSPHVCINGAKLSAFESITPKKHGVVSIGSNLSLACGRVHEAMGDAADMFAVALAAHAKGPVVWIGRSVDVGSLAPTGFQEFFDPTRVVTVTCVSRQETLWATEQALRLPGTACVVAELGDGPDLQTSRRLQIAAEEGGALGVILISGRAQTSAAQTRWQCDPITDEDAFWGWRLVKNKNGKVGFWRVGWAPDDGRNDHAQGFVLVAAAAAA</sequence>
<evidence type="ECO:0008006" key="3">
    <source>
        <dbReference type="Google" id="ProtNLM"/>
    </source>
</evidence>
<dbReference type="Gene3D" id="3.40.50.300">
    <property type="entry name" value="P-loop containing nucleotide triphosphate hydrolases"/>
    <property type="match status" value="1"/>
</dbReference>
<keyword evidence="2" id="KW-1185">Reference proteome</keyword>
<dbReference type="EMBL" id="JBEHZE010000001">
    <property type="protein sequence ID" value="MEX6633724.1"/>
    <property type="molecule type" value="Genomic_DNA"/>
</dbReference>
<evidence type="ECO:0000313" key="2">
    <source>
        <dbReference type="Proteomes" id="UP001560685"/>
    </source>
</evidence>
<dbReference type="SUPFAM" id="SSF52540">
    <property type="entry name" value="P-loop containing nucleoside triphosphate hydrolases"/>
    <property type="match status" value="1"/>
</dbReference>
<protein>
    <recommendedName>
        <fullName evidence="3">Protein ImuA</fullName>
    </recommendedName>
</protein>
<name>A0ABV3Z4J8_9PROT</name>
<dbReference type="InterPro" id="IPR027417">
    <property type="entry name" value="P-loop_NTPase"/>
</dbReference>
<reference evidence="1 2" key="1">
    <citation type="submission" date="2024-05" db="EMBL/GenBank/DDBJ databases">
        <title>Three bacterial strains, DH-69, EH-24, and ECK-19 isolated from coastal sediments.</title>
        <authorList>
            <person name="Ye Y.-Q."/>
            <person name="Du Z.-J."/>
        </authorList>
    </citation>
    <scope>NUCLEOTIDE SEQUENCE [LARGE SCALE GENOMIC DNA]</scope>
    <source>
        <strain evidence="1 2">ECK-19</strain>
    </source>
</reference>
<accession>A0ABV3Z4J8</accession>
<dbReference type="Proteomes" id="UP001560685">
    <property type="component" value="Unassembled WGS sequence"/>
</dbReference>